<dbReference type="EMBL" id="LAZR01064465">
    <property type="protein sequence ID" value="KKK57464.1"/>
    <property type="molecule type" value="Genomic_DNA"/>
</dbReference>
<sequence length="48" mass="5379">QVDKDELYFELAKVFIEVGDESQAREAIQAGLEKDPNSKNLLALQDSL</sequence>
<gene>
    <name evidence="1" type="ORF">LCGC14_3054190</name>
</gene>
<reference evidence="1" key="1">
    <citation type="journal article" date="2015" name="Nature">
        <title>Complex archaea that bridge the gap between prokaryotes and eukaryotes.</title>
        <authorList>
            <person name="Spang A."/>
            <person name="Saw J.H."/>
            <person name="Jorgensen S.L."/>
            <person name="Zaremba-Niedzwiedzka K."/>
            <person name="Martijn J."/>
            <person name="Lind A.E."/>
            <person name="van Eijk R."/>
            <person name="Schleper C."/>
            <person name="Guy L."/>
            <person name="Ettema T.J."/>
        </authorList>
    </citation>
    <scope>NUCLEOTIDE SEQUENCE</scope>
</reference>
<dbReference type="InterPro" id="IPR019734">
    <property type="entry name" value="TPR_rpt"/>
</dbReference>
<evidence type="ECO:0000313" key="1">
    <source>
        <dbReference type="EMBL" id="KKK57464.1"/>
    </source>
</evidence>
<accession>A0A0F8YTQ1</accession>
<comment type="caution">
    <text evidence="1">The sequence shown here is derived from an EMBL/GenBank/DDBJ whole genome shotgun (WGS) entry which is preliminary data.</text>
</comment>
<proteinExistence type="predicted"/>
<dbReference type="InterPro" id="IPR011990">
    <property type="entry name" value="TPR-like_helical_dom_sf"/>
</dbReference>
<dbReference type="PROSITE" id="PS50005">
    <property type="entry name" value="TPR"/>
    <property type="match status" value="1"/>
</dbReference>
<name>A0A0F8YTQ1_9ZZZZ</name>
<protein>
    <submittedName>
        <fullName evidence="1">Uncharacterized protein</fullName>
    </submittedName>
</protein>
<dbReference type="SUPFAM" id="SSF48452">
    <property type="entry name" value="TPR-like"/>
    <property type="match status" value="1"/>
</dbReference>
<feature type="non-terminal residue" evidence="1">
    <location>
        <position position="1"/>
    </location>
</feature>
<organism evidence="1">
    <name type="scientific">marine sediment metagenome</name>
    <dbReference type="NCBI Taxonomy" id="412755"/>
    <lineage>
        <taxon>unclassified sequences</taxon>
        <taxon>metagenomes</taxon>
        <taxon>ecological metagenomes</taxon>
    </lineage>
</organism>
<dbReference type="AlphaFoldDB" id="A0A0F8YTQ1"/>